<dbReference type="Proteomes" id="UP001156441">
    <property type="component" value="Unassembled WGS sequence"/>
</dbReference>
<evidence type="ECO:0000256" key="2">
    <source>
        <dbReference type="SAM" id="Phobius"/>
    </source>
</evidence>
<feature type="transmembrane region" description="Helical" evidence="2">
    <location>
        <begin position="6"/>
        <end position="22"/>
    </location>
</feature>
<comment type="caution">
    <text evidence="3">The sequence shown here is derived from an EMBL/GenBank/DDBJ whole genome shotgun (WGS) entry which is preliminary data.</text>
</comment>
<evidence type="ECO:0000313" key="3">
    <source>
        <dbReference type="EMBL" id="MCT2583619.1"/>
    </source>
</evidence>
<proteinExistence type="predicted"/>
<evidence type="ECO:0000313" key="4">
    <source>
        <dbReference type="Proteomes" id="UP001156441"/>
    </source>
</evidence>
<keyword evidence="2" id="KW-1133">Transmembrane helix</keyword>
<dbReference type="NCBIfam" id="NF037944">
    <property type="entry name" value="holin_2"/>
    <property type="match status" value="1"/>
</dbReference>
<feature type="compositionally biased region" description="Basic and acidic residues" evidence="1">
    <location>
        <begin position="75"/>
        <end position="87"/>
    </location>
</feature>
<dbReference type="RefSeq" id="WP_260191053.1">
    <property type="nucleotide sequence ID" value="NZ_JAFFZE010000009.1"/>
</dbReference>
<keyword evidence="4" id="KW-1185">Reference proteome</keyword>
<gene>
    <name evidence="3" type="ORF">JT362_10875</name>
</gene>
<accession>A0ABT2J6Z2</accession>
<evidence type="ECO:0000256" key="1">
    <source>
        <dbReference type="SAM" id="MobiDB-lite"/>
    </source>
</evidence>
<keyword evidence="2" id="KW-0812">Transmembrane</keyword>
<dbReference type="EMBL" id="JAFFZE010000009">
    <property type="protein sequence ID" value="MCT2583619.1"/>
    <property type="molecule type" value="Genomic_DNA"/>
</dbReference>
<name>A0ABT2J6Z2_9PSEU</name>
<sequence>MSYLPTWIAVAVGLVLLVAVLVRSARTVRRFGATASAVNARFGDETGHLRARSAALRVAMKETRARVKHTPADVPSERRGRQEDDRG</sequence>
<keyword evidence="2" id="KW-0472">Membrane</keyword>
<feature type="region of interest" description="Disordered" evidence="1">
    <location>
        <begin position="65"/>
        <end position="87"/>
    </location>
</feature>
<protein>
    <submittedName>
        <fullName evidence="3">Bacteriophage holin</fullName>
    </submittedName>
</protein>
<organism evidence="3 4">
    <name type="scientific">Actinophytocola gossypii</name>
    <dbReference type="NCBI Taxonomy" id="2812003"/>
    <lineage>
        <taxon>Bacteria</taxon>
        <taxon>Bacillati</taxon>
        <taxon>Actinomycetota</taxon>
        <taxon>Actinomycetes</taxon>
        <taxon>Pseudonocardiales</taxon>
        <taxon>Pseudonocardiaceae</taxon>
    </lineage>
</organism>
<reference evidence="3 4" key="1">
    <citation type="submission" date="2021-02" db="EMBL/GenBank/DDBJ databases">
        <title>Actinophytocola xerophila sp. nov., isolated from soil of cotton cropping field.</title>
        <authorList>
            <person name="Huang R."/>
            <person name="Chen X."/>
            <person name="Ge X."/>
            <person name="Liu W."/>
        </authorList>
    </citation>
    <scope>NUCLEOTIDE SEQUENCE [LARGE SCALE GENOMIC DNA]</scope>
    <source>
        <strain evidence="3 4">S1-96</strain>
    </source>
</reference>